<dbReference type="PANTHER" id="PTHR34484">
    <property type="entry name" value="OS02G0832600 PROTEIN"/>
    <property type="match status" value="1"/>
</dbReference>
<proteinExistence type="predicted"/>
<dbReference type="AlphaFoldDB" id="A0A251VK13"/>
<accession>A0A251VK13</accession>
<reference evidence="4" key="1">
    <citation type="journal article" date="2017" name="Nature">
        <title>The sunflower genome provides insights into oil metabolism, flowering and Asterid evolution.</title>
        <authorList>
            <person name="Badouin H."/>
            <person name="Gouzy J."/>
            <person name="Grassa C.J."/>
            <person name="Murat F."/>
            <person name="Staton S.E."/>
            <person name="Cottret L."/>
            <person name="Lelandais-Briere C."/>
            <person name="Owens G.L."/>
            <person name="Carrere S."/>
            <person name="Mayjonade B."/>
            <person name="Legrand L."/>
            <person name="Gill N."/>
            <person name="Kane N.C."/>
            <person name="Bowers J.E."/>
            <person name="Hubner S."/>
            <person name="Bellec A."/>
            <person name="Berard A."/>
            <person name="Berges H."/>
            <person name="Blanchet N."/>
            <person name="Boniface M.C."/>
            <person name="Brunel D."/>
            <person name="Catrice O."/>
            <person name="Chaidir N."/>
            <person name="Claudel C."/>
            <person name="Donnadieu C."/>
            <person name="Faraut T."/>
            <person name="Fievet G."/>
            <person name="Helmstetter N."/>
            <person name="King M."/>
            <person name="Knapp S.J."/>
            <person name="Lai Z."/>
            <person name="Le Paslier M.C."/>
            <person name="Lippi Y."/>
            <person name="Lorenzon L."/>
            <person name="Mandel J.R."/>
            <person name="Marage G."/>
            <person name="Marchand G."/>
            <person name="Marquand E."/>
            <person name="Bret-Mestries E."/>
            <person name="Morien E."/>
            <person name="Nambeesan S."/>
            <person name="Nguyen T."/>
            <person name="Pegot-Espagnet P."/>
            <person name="Pouilly N."/>
            <person name="Raftis F."/>
            <person name="Sallet E."/>
            <person name="Schiex T."/>
            <person name="Thomas J."/>
            <person name="Vandecasteele C."/>
            <person name="Vares D."/>
            <person name="Vear F."/>
            <person name="Vautrin S."/>
            <person name="Crespi M."/>
            <person name="Mangin B."/>
            <person name="Burke J.M."/>
            <person name="Salse J."/>
            <person name="Munos S."/>
            <person name="Vincourt P."/>
            <person name="Rieseberg L.H."/>
            <person name="Langlade N.B."/>
        </authorList>
    </citation>
    <scope>NUCLEOTIDE SEQUENCE [LARGE SCALE GENOMIC DNA]</scope>
    <source>
        <strain evidence="4">cv. SF193</strain>
    </source>
</reference>
<organism evidence="3 4">
    <name type="scientific">Helianthus annuus</name>
    <name type="common">Common sunflower</name>
    <dbReference type="NCBI Taxonomy" id="4232"/>
    <lineage>
        <taxon>Eukaryota</taxon>
        <taxon>Viridiplantae</taxon>
        <taxon>Streptophyta</taxon>
        <taxon>Embryophyta</taxon>
        <taxon>Tracheophyta</taxon>
        <taxon>Spermatophyta</taxon>
        <taxon>Magnoliopsida</taxon>
        <taxon>eudicotyledons</taxon>
        <taxon>Gunneridae</taxon>
        <taxon>Pentapetalae</taxon>
        <taxon>asterids</taxon>
        <taxon>campanulids</taxon>
        <taxon>Asterales</taxon>
        <taxon>Asteraceae</taxon>
        <taxon>Asteroideae</taxon>
        <taxon>Heliantheae alliance</taxon>
        <taxon>Heliantheae</taxon>
        <taxon>Helianthus</taxon>
    </lineage>
</organism>
<evidence type="ECO:0000256" key="2">
    <source>
        <dbReference type="SAM" id="MobiDB-lite"/>
    </source>
</evidence>
<feature type="region of interest" description="Disordered" evidence="2">
    <location>
        <begin position="47"/>
        <end position="66"/>
    </location>
</feature>
<keyword evidence="1" id="KW-0175">Coiled coil</keyword>
<feature type="region of interest" description="Disordered" evidence="2">
    <location>
        <begin position="249"/>
        <end position="269"/>
    </location>
</feature>
<evidence type="ECO:0008006" key="5">
    <source>
        <dbReference type="Google" id="ProtNLM"/>
    </source>
</evidence>
<feature type="coiled-coil region" evidence="1">
    <location>
        <begin position="199"/>
        <end position="233"/>
    </location>
</feature>
<protein>
    <recommendedName>
        <fullName evidence="5">PRLI-interacting factor A</fullName>
    </recommendedName>
</protein>
<dbReference type="PANTHER" id="PTHR34484:SF2">
    <property type="entry name" value="OS02G0832600 PROTEIN"/>
    <property type="match status" value="1"/>
</dbReference>
<keyword evidence="4" id="KW-1185">Reference proteome</keyword>
<evidence type="ECO:0000256" key="1">
    <source>
        <dbReference type="SAM" id="Coils"/>
    </source>
</evidence>
<dbReference type="Proteomes" id="UP000215914">
    <property type="component" value="Chromosome 2"/>
</dbReference>
<feature type="region of interest" description="Disordered" evidence="2">
    <location>
        <begin position="131"/>
        <end position="161"/>
    </location>
</feature>
<feature type="compositionally biased region" description="Acidic residues" evidence="2">
    <location>
        <begin position="134"/>
        <end position="152"/>
    </location>
</feature>
<gene>
    <name evidence="3" type="ORF">HannXRQ_Chr02g0056651</name>
</gene>
<name>A0A251VK13_HELAN</name>
<sequence length="362" mass="40651">MLDQSQMMNHSQLMSQSHSQQMMLMNHLSNQNQLQSQRGYMTWQQNTKPSGYVQSRSNNNRRKTTSNTTSFLIRAKKSGGITSLVSPCPVTPAVLPTPIFSPSREVLVDMAKEEWGVDGYGSMKGLIRLRSDNDDGIEDDEGGSSESDVEEHEQEHEHEHLEVEKRLDHDLSRFEMVYPNYGGSDHVLENRVDDQDAHIARLEEENLMVKERLFLMEREFENLRARLQCLETRRQGAGAGARRFVEEVVENGSEDESGSRGYGRSIDGNSEVFEENKNNVVNQESDNGGKGDAAVDWHMENGIQKSEEKMNAVVEAKIGDDYHVNGMGLNGEKGVAADNANVVDEDCKIEDDHVNGDSCVNQ</sequence>
<dbReference type="EMBL" id="CM007891">
    <property type="protein sequence ID" value="OTG35426.1"/>
    <property type="molecule type" value="Genomic_DNA"/>
</dbReference>
<evidence type="ECO:0000313" key="3">
    <source>
        <dbReference type="EMBL" id="OTG35426.1"/>
    </source>
</evidence>
<dbReference type="InParanoid" id="A0A251VK13"/>
<evidence type="ECO:0000313" key="4">
    <source>
        <dbReference type="Proteomes" id="UP000215914"/>
    </source>
</evidence>